<evidence type="ECO:0000313" key="4">
    <source>
        <dbReference type="Proteomes" id="UP000677803"/>
    </source>
</evidence>
<reference evidence="3" key="1">
    <citation type="submission" date="2021-05" db="EMBL/GenBank/DDBJ databases">
        <authorList>
            <person name="Tigano A."/>
        </authorList>
    </citation>
    <scope>NUCLEOTIDE SEQUENCE</scope>
</reference>
<proteinExistence type="predicted"/>
<dbReference type="InterPro" id="IPR003006">
    <property type="entry name" value="Ig/MHC_CS"/>
</dbReference>
<gene>
    <name evidence="3" type="ORF">MMEN_LOCUS6489</name>
</gene>
<dbReference type="OrthoDB" id="8961905at2759"/>
<dbReference type="Proteomes" id="UP000677803">
    <property type="component" value="Unassembled WGS sequence"/>
</dbReference>
<keyword evidence="4" id="KW-1185">Reference proteome</keyword>
<evidence type="ECO:0000256" key="2">
    <source>
        <dbReference type="SAM" id="MobiDB-lite"/>
    </source>
</evidence>
<organism evidence="3 4">
    <name type="scientific">Menidia menidia</name>
    <name type="common">Atlantic silverside</name>
    <dbReference type="NCBI Taxonomy" id="238744"/>
    <lineage>
        <taxon>Eukaryota</taxon>
        <taxon>Metazoa</taxon>
        <taxon>Chordata</taxon>
        <taxon>Craniata</taxon>
        <taxon>Vertebrata</taxon>
        <taxon>Euteleostomi</taxon>
        <taxon>Actinopterygii</taxon>
        <taxon>Neopterygii</taxon>
        <taxon>Teleostei</taxon>
        <taxon>Neoteleostei</taxon>
        <taxon>Acanthomorphata</taxon>
        <taxon>Ovalentaria</taxon>
        <taxon>Atherinomorphae</taxon>
        <taxon>Atheriniformes</taxon>
        <taxon>Atherinopsidae</taxon>
        <taxon>Menidiinae</taxon>
        <taxon>Menidia</taxon>
    </lineage>
</organism>
<evidence type="ECO:0000313" key="3">
    <source>
        <dbReference type="EMBL" id="CAG5892827.1"/>
    </source>
</evidence>
<feature type="region of interest" description="Disordered" evidence="2">
    <location>
        <begin position="1"/>
        <end position="51"/>
    </location>
</feature>
<keyword evidence="1" id="KW-0393">Immunoglobulin domain</keyword>
<dbReference type="AlphaFoldDB" id="A0A8S4AUN7"/>
<comment type="caution">
    <text evidence="3">The sequence shown here is derived from an EMBL/GenBank/DDBJ whole genome shotgun (WGS) entry which is preliminary data.</text>
</comment>
<name>A0A8S4AUN7_9TELE</name>
<feature type="compositionally biased region" description="Low complexity" evidence="2">
    <location>
        <begin position="31"/>
        <end position="42"/>
    </location>
</feature>
<evidence type="ECO:0000256" key="1">
    <source>
        <dbReference type="ARBA" id="ARBA00023319"/>
    </source>
</evidence>
<feature type="region of interest" description="Disordered" evidence="2">
    <location>
        <begin position="312"/>
        <end position="342"/>
    </location>
</feature>
<sequence>MNPKRTHPSNSSIPASTSSREGIPCPGGGSESSSRSTTTTTTGWGGDGGSRLVHHHRLKERLDAVGLSLDPSKVRFQIVMEHIGFNGSDEPKTDPSVKFIRSSLYILQRGYSMPGWRLRVLLQVHHHRLKERLDAVGLSLDPSKVRFQIVTQTHSVKTLLQPVRTWRTEILTSLNPPSPPQPVVVDLEEDSELPSGHGMPPVEAGADEFDGWVRFGFIKAVKTALLHLLNTTIKMFQEETCYGCSVNHPSLRQHQCKDVLEDDFSDRNYHHTSNRPQRPILQRAVPSSFTVTLLNSFFFFRKVDREEDTQILTRLNSPGPTPPEDEEYSELPPGHGMPPLEEEAGADEFEGWVRFGFIRAVKTDVLHLLNTAIRMFQEETCFGCSVNHPSLRQHQCKEVLEDDFSDRNYHDKYIEVIKGLQTGNEVEPPRPFQQKG</sequence>
<accession>A0A8S4AUN7</accession>
<dbReference type="PROSITE" id="PS00290">
    <property type="entry name" value="IG_MHC"/>
    <property type="match status" value="1"/>
</dbReference>
<feature type="compositionally biased region" description="Low complexity" evidence="2">
    <location>
        <begin position="9"/>
        <end position="19"/>
    </location>
</feature>
<protein>
    <submittedName>
        <fullName evidence="3">(Atlantic silverside) hypothetical protein</fullName>
    </submittedName>
</protein>
<dbReference type="EMBL" id="CAJRST010005558">
    <property type="protein sequence ID" value="CAG5892827.1"/>
    <property type="molecule type" value="Genomic_DNA"/>
</dbReference>